<dbReference type="PANTHER" id="PTHR47294">
    <property type="entry name" value="OS08G0431150 PROTEIN"/>
    <property type="match status" value="1"/>
</dbReference>
<gene>
    <name evidence="1" type="ORF">CR513_22137</name>
</gene>
<protein>
    <recommendedName>
        <fullName evidence="3">HMA domain-containing protein</fullName>
    </recommendedName>
</protein>
<dbReference type="InterPro" id="IPR036163">
    <property type="entry name" value="HMA_dom_sf"/>
</dbReference>
<dbReference type="SUPFAM" id="SSF55008">
    <property type="entry name" value="HMA, heavy metal-associated domain"/>
    <property type="match status" value="1"/>
</dbReference>
<keyword evidence="2" id="KW-1185">Reference proteome</keyword>
<dbReference type="PANTHER" id="PTHR47294:SF6">
    <property type="entry name" value="HMA DOMAIN-CONTAINING PROTEIN"/>
    <property type="match status" value="1"/>
</dbReference>
<reference evidence="1" key="1">
    <citation type="submission" date="2018-05" db="EMBL/GenBank/DDBJ databases">
        <title>Draft genome of Mucuna pruriens seed.</title>
        <authorList>
            <person name="Nnadi N.E."/>
            <person name="Vos R."/>
            <person name="Hasami M.H."/>
            <person name="Devisetty U.K."/>
            <person name="Aguiy J.C."/>
        </authorList>
    </citation>
    <scope>NUCLEOTIDE SEQUENCE [LARGE SCALE GENOMIC DNA]</scope>
    <source>
        <strain evidence="1">JCA_2017</strain>
    </source>
</reference>
<dbReference type="AlphaFoldDB" id="A0A371GY22"/>
<dbReference type="OrthoDB" id="1649273at2759"/>
<proteinExistence type="predicted"/>
<dbReference type="Proteomes" id="UP000257109">
    <property type="component" value="Unassembled WGS sequence"/>
</dbReference>
<dbReference type="GO" id="GO:0046872">
    <property type="term" value="F:metal ion binding"/>
    <property type="evidence" value="ECO:0007669"/>
    <property type="project" value="InterPro"/>
</dbReference>
<evidence type="ECO:0008006" key="3">
    <source>
        <dbReference type="Google" id="ProtNLM"/>
    </source>
</evidence>
<accession>A0A371GY22</accession>
<evidence type="ECO:0000313" key="2">
    <source>
        <dbReference type="Proteomes" id="UP000257109"/>
    </source>
</evidence>
<dbReference type="EMBL" id="QJKJ01004151">
    <property type="protein sequence ID" value="RDX95353.1"/>
    <property type="molecule type" value="Genomic_DNA"/>
</dbReference>
<organism evidence="1 2">
    <name type="scientific">Mucuna pruriens</name>
    <name type="common">Velvet bean</name>
    <name type="synonym">Dolichos pruriens</name>
    <dbReference type="NCBI Taxonomy" id="157652"/>
    <lineage>
        <taxon>Eukaryota</taxon>
        <taxon>Viridiplantae</taxon>
        <taxon>Streptophyta</taxon>
        <taxon>Embryophyta</taxon>
        <taxon>Tracheophyta</taxon>
        <taxon>Spermatophyta</taxon>
        <taxon>Magnoliopsida</taxon>
        <taxon>eudicotyledons</taxon>
        <taxon>Gunneridae</taxon>
        <taxon>Pentapetalae</taxon>
        <taxon>rosids</taxon>
        <taxon>fabids</taxon>
        <taxon>Fabales</taxon>
        <taxon>Fabaceae</taxon>
        <taxon>Papilionoideae</taxon>
        <taxon>50 kb inversion clade</taxon>
        <taxon>NPAAA clade</taxon>
        <taxon>indigoferoid/millettioid clade</taxon>
        <taxon>Phaseoleae</taxon>
        <taxon>Mucuna</taxon>
    </lineage>
</organism>
<evidence type="ECO:0000313" key="1">
    <source>
        <dbReference type="EMBL" id="RDX95353.1"/>
    </source>
</evidence>
<name>A0A371GY22_MUCPR</name>
<comment type="caution">
    <text evidence="1">The sequence shown here is derived from an EMBL/GenBank/DDBJ whole genome shotgun (WGS) entry which is preliminary data.</text>
</comment>
<sequence>MDFEDGAKKELPEEVVGIKKPKDFPLGGNSLASMESLSMPQVQEVVLSADMQCEKCQKRVTDIIAKMNVETESVVVNVMEKKVILTFRLPSSGKVTTRQITPINRNYLPKLAIIKRIFRSSRSLIIFVKCFV</sequence>
<dbReference type="Gene3D" id="3.30.70.100">
    <property type="match status" value="1"/>
</dbReference>